<evidence type="ECO:0000259" key="2">
    <source>
        <dbReference type="Pfam" id="PF00501"/>
    </source>
</evidence>
<dbReference type="Proteomes" id="UP000570678">
    <property type="component" value="Unassembled WGS sequence"/>
</dbReference>
<dbReference type="Gene3D" id="3.40.50.12780">
    <property type="entry name" value="N-terminal domain of ligase-like"/>
    <property type="match status" value="1"/>
</dbReference>
<dbReference type="Gene3D" id="3.30.300.30">
    <property type="match status" value="1"/>
</dbReference>
<evidence type="ECO:0000313" key="4">
    <source>
        <dbReference type="EMBL" id="NKY57838.1"/>
    </source>
</evidence>
<dbReference type="InterPro" id="IPR045851">
    <property type="entry name" value="AMP-bd_C_sf"/>
</dbReference>
<dbReference type="GO" id="GO:0006631">
    <property type="term" value="P:fatty acid metabolic process"/>
    <property type="evidence" value="ECO:0007669"/>
    <property type="project" value="TreeGrafter"/>
</dbReference>
<dbReference type="GO" id="GO:0031956">
    <property type="term" value="F:medium-chain fatty acid-CoA ligase activity"/>
    <property type="evidence" value="ECO:0007669"/>
    <property type="project" value="TreeGrafter"/>
</dbReference>
<sequence length="615" mass="64484">MTDTAVHSNPLSRRIAHVLALQPDSPALEFDEHWYSWGGIGGLTQRIGSIIESDQGPRPVGILLQNRPEHVAALLAVLLAGDTVVVINPSRGDDRTRDDIAALRLPLLIGAPGDLDALVVPAPEATVVSIPGPDALPEVRSTATTQNNEAARPGVAVRMLTSGTTGPPKRVDISYDMLARSVMGTDPAAADAPARPRKGVAVVNAPLVHIGGVFRVLQCVTEARPFVLLPRFELKSWVRAVRAHRPGAVSLVPAALRMVLHSELCREDLAGIRVVTSGTAPLSADDADAFYEKFGIPVLTSYAATEFGGGVAGWTLPDHEQYWTAKRGSVGRATGGARLRVVDEHGAVLGAGEAGVLEVIPGQLGPGADWVRTTDLARIDADGFLWILGRADQAIIRGGFKIMPDDVRGALESHPAVRGAAVVGRPDPRLGETPVAMVELHPDADASPGALTTFLQTRLARYEIPTELVVVQSIPRTPSGKPDLRAVRNHFETAASRHAQVHPSGNATAPAAADAPTHSTGHALSGPTAPADVTGHDTADPTEPGTVGRTEHEATDPSEHRSAGPADHETADPTGPVVADHAFSGHNQAGHTAAGYAETTRHRPVDLDGSDRAGR</sequence>
<evidence type="ECO:0000313" key="5">
    <source>
        <dbReference type="Proteomes" id="UP000570678"/>
    </source>
</evidence>
<accession>A0A846YKW6</accession>
<dbReference type="Pfam" id="PF13193">
    <property type="entry name" value="AMP-binding_C"/>
    <property type="match status" value="1"/>
</dbReference>
<feature type="domain" description="AMP-dependent synthetase/ligase" evidence="2">
    <location>
        <begin position="20"/>
        <end position="357"/>
    </location>
</feature>
<dbReference type="PANTHER" id="PTHR43201">
    <property type="entry name" value="ACYL-COA SYNTHETASE"/>
    <property type="match status" value="1"/>
</dbReference>
<keyword evidence="5" id="KW-1185">Reference proteome</keyword>
<reference evidence="4 5" key="1">
    <citation type="submission" date="2020-04" db="EMBL/GenBank/DDBJ databases">
        <title>MicrobeNet Type strains.</title>
        <authorList>
            <person name="Nicholson A.C."/>
        </authorList>
    </citation>
    <scope>NUCLEOTIDE SEQUENCE [LARGE SCALE GENOMIC DNA]</scope>
    <source>
        <strain evidence="4 5">JCM 3332</strain>
    </source>
</reference>
<protein>
    <submittedName>
        <fullName evidence="4">AMP-binding protein</fullName>
    </submittedName>
</protein>
<organism evidence="4 5">
    <name type="scientific">Nocardia flavorosea</name>
    <dbReference type="NCBI Taxonomy" id="53429"/>
    <lineage>
        <taxon>Bacteria</taxon>
        <taxon>Bacillati</taxon>
        <taxon>Actinomycetota</taxon>
        <taxon>Actinomycetes</taxon>
        <taxon>Mycobacteriales</taxon>
        <taxon>Nocardiaceae</taxon>
        <taxon>Nocardia</taxon>
    </lineage>
</organism>
<dbReference type="AlphaFoldDB" id="A0A846YKW6"/>
<dbReference type="SUPFAM" id="SSF56801">
    <property type="entry name" value="Acetyl-CoA synthetase-like"/>
    <property type="match status" value="1"/>
</dbReference>
<dbReference type="EMBL" id="JAAXOT010000008">
    <property type="protein sequence ID" value="NKY57838.1"/>
    <property type="molecule type" value="Genomic_DNA"/>
</dbReference>
<feature type="domain" description="AMP-binding enzyme C-terminal" evidence="3">
    <location>
        <begin position="410"/>
        <end position="481"/>
    </location>
</feature>
<proteinExistence type="predicted"/>
<name>A0A846YKW6_9NOCA</name>
<dbReference type="InterPro" id="IPR025110">
    <property type="entry name" value="AMP-bd_C"/>
</dbReference>
<comment type="caution">
    <text evidence="4">The sequence shown here is derived from an EMBL/GenBank/DDBJ whole genome shotgun (WGS) entry which is preliminary data.</text>
</comment>
<feature type="compositionally biased region" description="Basic and acidic residues" evidence="1">
    <location>
        <begin position="549"/>
        <end position="571"/>
    </location>
</feature>
<evidence type="ECO:0000256" key="1">
    <source>
        <dbReference type="SAM" id="MobiDB-lite"/>
    </source>
</evidence>
<evidence type="ECO:0000259" key="3">
    <source>
        <dbReference type="Pfam" id="PF13193"/>
    </source>
</evidence>
<feature type="compositionally biased region" description="Low complexity" evidence="1">
    <location>
        <begin position="507"/>
        <end position="517"/>
    </location>
</feature>
<dbReference type="PANTHER" id="PTHR43201:SF32">
    <property type="entry name" value="2-SUCCINYLBENZOATE--COA LIGASE, CHLOROPLASTIC_PEROXISOMAL"/>
    <property type="match status" value="1"/>
</dbReference>
<dbReference type="InterPro" id="IPR042099">
    <property type="entry name" value="ANL_N_sf"/>
</dbReference>
<dbReference type="InterPro" id="IPR000873">
    <property type="entry name" value="AMP-dep_synth/lig_dom"/>
</dbReference>
<feature type="region of interest" description="Disordered" evidence="1">
    <location>
        <begin position="496"/>
        <end position="615"/>
    </location>
</feature>
<feature type="compositionally biased region" description="Basic and acidic residues" evidence="1">
    <location>
        <begin position="599"/>
        <end position="615"/>
    </location>
</feature>
<gene>
    <name evidence="4" type="ORF">HGA15_17125</name>
</gene>
<dbReference type="Pfam" id="PF00501">
    <property type="entry name" value="AMP-binding"/>
    <property type="match status" value="1"/>
</dbReference>